<dbReference type="Gene3D" id="4.10.240.10">
    <property type="entry name" value="Zn(2)-C6 fungal-type DNA-binding domain"/>
    <property type="match status" value="1"/>
</dbReference>
<evidence type="ECO:0000259" key="7">
    <source>
        <dbReference type="PROSITE" id="PS50048"/>
    </source>
</evidence>
<evidence type="ECO:0000256" key="2">
    <source>
        <dbReference type="ARBA" id="ARBA00022723"/>
    </source>
</evidence>
<dbReference type="PANTHER" id="PTHR47338">
    <property type="entry name" value="ZN(II)2CYS6 TRANSCRIPTION FACTOR (EUROFUNG)-RELATED"/>
    <property type="match status" value="1"/>
</dbReference>
<keyword evidence="2" id="KW-0479">Metal-binding</keyword>
<keyword evidence="4" id="KW-0804">Transcription</keyword>
<dbReference type="InterPro" id="IPR036864">
    <property type="entry name" value="Zn2-C6_fun-type_DNA-bd_sf"/>
</dbReference>
<feature type="region of interest" description="Disordered" evidence="6">
    <location>
        <begin position="1"/>
        <end position="55"/>
    </location>
</feature>
<dbReference type="SMART" id="SM00906">
    <property type="entry name" value="Fungal_trans"/>
    <property type="match status" value="1"/>
</dbReference>
<dbReference type="OrthoDB" id="3483826at2759"/>
<name>A0A9N9L4R8_9HELO</name>
<dbReference type="EMBL" id="CAJVRL010000095">
    <property type="protein sequence ID" value="CAG8960041.1"/>
    <property type="molecule type" value="Genomic_DNA"/>
</dbReference>
<keyword evidence="5" id="KW-0539">Nucleus</keyword>
<dbReference type="InterPro" id="IPR050815">
    <property type="entry name" value="TF_fung"/>
</dbReference>
<evidence type="ECO:0000256" key="4">
    <source>
        <dbReference type="ARBA" id="ARBA00023163"/>
    </source>
</evidence>
<evidence type="ECO:0000313" key="9">
    <source>
        <dbReference type="Proteomes" id="UP000696280"/>
    </source>
</evidence>
<keyword evidence="9" id="KW-1185">Reference proteome</keyword>
<dbReference type="GO" id="GO:0008270">
    <property type="term" value="F:zinc ion binding"/>
    <property type="evidence" value="ECO:0007669"/>
    <property type="project" value="InterPro"/>
</dbReference>
<organism evidence="8 9">
    <name type="scientific">Hymenoscyphus fraxineus</name>
    <dbReference type="NCBI Taxonomy" id="746836"/>
    <lineage>
        <taxon>Eukaryota</taxon>
        <taxon>Fungi</taxon>
        <taxon>Dikarya</taxon>
        <taxon>Ascomycota</taxon>
        <taxon>Pezizomycotina</taxon>
        <taxon>Leotiomycetes</taxon>
        <taxon>Helotiales</taxon>
        <taxon>Helotiaceae</taxon>
        <taxon>Hymenoscyphus</taxon>
    </lineage>
</organism>
<dbReference type="GO" id="GO:0003677">
    <property type="term" value="F:DNA binding"/>
    <property type="evidence" value="ECO:0007669"/>
    <property type="project" value="InterPro"/>
</dbReference>
<feature type="region of interest" description="Disordered" evidence="6">
    <location>
        <begin position="669"/>
        <end position="692"/>
    </location>
</feature>
<dbReference type="Pfam" id="PF00172">
    <property type="entry name" value="Zn_clus"/>
    <property type="match status" value="1"/>
</dbReference>
<dbReference type="Proteomes" id="UP000696280">
    <property type="component" value="Unassembled WGS sequence"/>
</dbReference>
<evidence type="ECO:0000256" key="1">
    <source>
        <dbReference type="ARBA" id="ARBA00004123"/>
    </source>
</evidence>
<dbReference type="GO" id="GO:0000981">
    <property type="term" value="F:DNA-binding transcription factor activity, RNA polymerase II-specific"/>
    <property type="evidence" value="ECO:0007669"/>
    <property type="project" value="InterPro"/>
</dbReference>
<dbReference type="CDD" id="cd12148">
    <property type="entry name" value="fungal_TF_MHR"/>
    <property type="match status" value="1"/>
</dbReference>
<evidence type="ECO:0000256" key="5">
    <source>
        <dbReference type="ARBA" id="ARBA00023242"/>
    </source>
</evidence>
<protein>
    <recommendedName>
        <fullName evidence="7">Zn(2)-C6 fungal-type domain-containing protein</fullName>
    </recommendedName>
</protein>
<dbReference type="SMART" id="SM00066">
    <property type="entry name" value="GAL4"/>
    <property type="match status" value="1"/>
</dbReference>
<dbReference type="InterPro" id="IPR001138">
    <property type="entry name" value="Zn2Cys6_DnaBD"/>
</dbReference>
<dbReference type="SUPFAM" id="SSF57701">
    <property type="entry name" value="Zn2/Cys6 DNA-binding domain"/>
    <property type="match status" value="1"/>
</dbReference>
<comment type="caution">
    <text evidence="8">The sequence shown here is derived from an EMBL/GenBank/DDBJ whole genome shotgun (WGS) entry which is preliminary data.</text>
</comment>
<dbReference type="CDD" id="cd00067">
    <property type="entry name" value="GAL4"/>
    <property type="match status" value="1"/>
</dbReference>
<sequence length="692" mass="77497">MPPSRTTPSHDDSHYSLVMEDMASNSPPNHQSIDNGNGNGQASNTNTTGAVTSTSAPRSRKVACDICRERKARCDRNQPSCGRCIRFGNKCKYSPTPSERNEAGKFDVAHALETLNSRLAQAEAKLAVQHQHQHPQSDINQAAPWSDSLSRLDFDFNFSQLNTGGVDNGVMICSAGPDESLNAFSHIDFHDPIFAQVMNDSDWQNCTIDTDIDMTVSSKDPSSSSSWETSLLGNPQIISTDPREPCSSEVMFTLFEQYFDILHPLIPILDRDRFTRALNDPAKQCTLQFKSLTYAVAMLGASVSEKHTYLEEELYSSSRTYLEMTETQDEGANFWTLEALQTCVLTIWYEFKGTGFARAWMSLGRAVRLGKMVGLHRMDRSGPMKETDSFQLPLPETEDRVELEERRRTFWVLFIFDAYASVRTNSPMSICESEISITLPAASFPRGTDSSTPMPFLHNSSDITEKHLISPFAGIVLMISLHARCLPHFQASKEQDLSGSQAYPFWVQHYSLDRKLKECENHLMGHMTELQPLALALRLNLCAVGISLHEVAIAKAQRENLPKSLITESENRLISAANQMVDDLRIVPNMSAKNFKMWQHTSTFLMWPLSKAAEVLMNQVKASHGDIENNIASLQLVRNVMGDFRDPSGHWRGKMSEVTLLLAEKRNGPRKRKIGSLGRAPTVSPKDGTMEY</sequence>
<evidence type="ECO:0000256" key="6">
    <source>
        <dbReference type="SAM" id="MobiDB-lite"/>
    </source>
</evidence>
<dbReference type="GO" id="GO:0005634">
    <property type="term" value="C:nucleus"/>
    <property type="evidence" value="ECO:0007669"/>
    <property type="project" value="UniProtKB-SubCell"/>
</dbReference>
<proteinExistence type="predicted"/>
<comment type="subcellular location">
    <subcellularLocation>
        <location evidence="1">Nucleus</location>
    </subcellularLocation>
</comment>
<keyword evidence="3" id="KW-0805">Transcription regulation</keyword>
<dbReference type="AlphaFoldDB" id="A0A9N9L4R8"/>
<dbReference type="GO" id="GO:0006351">
    <property type="term" value="P:DNA-templated transcription"/>
    <property type="evidence" value="ECO:0007669"/>
    <property type="project" value="InterPro"/>
</dbReference>
<feature type="compositionally biased region" description="Polar residues" evidence="6">
    <location>
        <begin position="23"/>
        <end position="55"/>
    </location>
</feature>
<evidence type="ECO:0000256" key="3">
    <source>
        <dbReference type="ARBA" id="ARBA00023015"/>
    </source>
</evidence>
<dbReference type="PANTHER" id="PTHR47338:SF10">
    <property type="entry name" value="TRANSCRIPTION FACTOR DOMAIN-CONTAINING PROTEIN-RELATED"/>
    <property type="match status" value="1"/>
</dbReference>
<feature type="domain" description="Zn(2)-C6 fungal-type" evidence="7">
    <location>
        <begin position="63"/>
        <end position="93"/>
    </location>
</feature>
<dbReference type="InterPro" id="IPR007219">
    <property type="entry name" value="XnlR_reg_dom"/>
</dbReference>
<evidence type="ECO:0000313" key="8">
    <source>
        <dbReference type="EMBL" id="CAG8960041.1"/>
    </source>
</evidence>
<gene>
    <name evidence="8" type="ORF">HYFRA_00013229</name>
</gene>
<dbReference type="PROSITE" id="PS50048">
    <property type="entry name" value="ZN2_CY6_FUNGAL_2"/>
    <property type="match status" value="1"/>
</dbReference>
<reference evidence="8" key="1">
    <citation type="submission" date="2021-07" db="EMBL/GenBank/DDBJ databases">
        <authorList>
            <person name="Durling M."/>
        </authorList>
    </citation>
    <scope>NUCLEOTIDE SEQUENCE</scope>
</reference>
<dbReference type="PROSITE" id="PS00463">
    <property type="entry name" value="ZN2_CY6_FUNGAL_1"/>
    <property type="match status" value="1"/>
</dbReference>
<accession>A0A9N9L4R8</accession>
<dbReference type="Pfam" id="PF04082">
    <property type="entry name" value="Fungal_trans"/>
    <property type="match status" value="1"/>
</dbReference>